<dbReference type="EMBL" id="OX465080">
    <property type="protein sequence ID" value="CAI9279704.1"/>
    <property type="molecule type" value="Genomic_DNA"/>
</dbReference>
<name>A0AA35YTA6_LACSI</name>
<feature type="compositionally biased region" description="Pro residues" evidence="1">
    <location>
        <begin position="100"/>
        <end position="116"/>
    </location>
</feature>
<protein>
    <submittedName>
        <fullName evidence="2">Uncharacterized protein</fullName>
    </submittedName>
</protein>
<gene>
    <name evidence="2" type="ORF">LSALG_LOCUS19489</name>
</gene>
<evidence type="ECO:0000256" key="1">
    <source>
        <dbReference type="SAM" id="MobiDB-lite"/>
    </source>
</evidence>
<evidence type="ECO:0000313" key="2">
    <source>
        <dbReference type="EMBL" id="CAI9279704.1"/>
    </source>
</evidence>
<dbReference type="AlphaFoldDB" id="A0AA35YTA6"/>
<sequence length="372" mass="41520">MVGFSLHYGIPNLLIIKAPLHLAYPSTSFLPPSPPPPSVRPPSNPPKIPPHATTPHTQMLVLVMIPPNHIDDTKNRDNLVKEFTNDIGTPPSNTPSTYSLPPPLPPPPSSPPPSNPLKIPPLVTTPHTQVLSLIMVPPTQIDDAKKGENLVKEFTSGTGTNDVEDKTYVLLKYNLYTHYFLTLTLPMLMLLGEQHDPHGEPSDTELDGDDIPLIKKQKELTAPNATQHPESIITILERNKFEDMLTRRSDPNLIIKVRCTKPKTKIMLTMYITRQGYKGKAVGQYTETYHKGYGYDLVPKTSNKPSSSSTSTSVPWSRTLNGVKFVLPYGTEVTDNSFLVVVHHVQHKFILGPEHDIFYMDESKTYVLLTFK</sequence>
<accession>A0AA35YTA6</accession>
<proteinExistence type="predicted"/>
<evidence type="ECO:0000313" key="3">
    <source>
        <dbReference type="Proteomes" id="UP001177003"/>
    </source>
</evidence>
<feature type="compositionally biased region" description="Pro residues" evidence="1">
    <location>
        <begin position="31"/>
        <end position="49"/>
    </location>
</feature>
<organism evidence="2 3">
    <name type="scientific">Lactuca saligna</name>
    <name type="common">Willowleaf lettuce</name>
    <dbReference type="NCBI Taxonomy" id="75948"/>
    <lineage>
        <taxon>Eukaryota</taxon>
        <taxon>Viridiplantae</taxon>
        <taxon>Streptophyta</taxon>
        <taxon>Embryophyta</taxon>
        <taxon>Tracheophyta</taxon>
        <taxon>Spermatophyta</taxon>
        <taxon>Magnoliopsida</taxon>
        <taxon>eudicotyledons</taxon>
        <taxon>Gunneridae</taxon>
        <taxon>Pentapetalae</taxon>
        <taxon>asterids</taxon>
        <taxon>campanulids</taxon>
        <taxon>Asterales</taxon>
        <taxon>Asteraceae</taxon>
        <taxon>Cichorioideae</taxon>
        <taxon>Cichorieae</taxon>
        <taxon>Lactucinae</taxon>
        <taxon>Lactuca</taxon>
    </lineage>
</organism>
<feature type="region of interest" description="Disordered" evidence="1">
    <location>
        <begin position="82"/>
        <end position="116"/>
    </location>
</feature>
<dbReference type="Proteomes" id="UP001177003">
    <property type="component" value="Chromosome 4"/>
</dbReference>
<feature type="region of interest" description="Disordered" evidence="1">
    <location>
        <begin position="31"/>
        <end position="53"/>
    </location>
</feature>
<reference evidence="2" key="1">
    <citation type="submission" date="2023-04" db="EMBL/GenBank/DDBJ databases">
        <authorList>
            <person name="Vijverberg K."/>
            <person name="Xiong W."/>
            <person name="Schranz E."/>
        </authorList>
    </citation>
    <scope>NUCLEOTIDE SEQUENCE</scope>
</reference>
<feature type="compositionally biased region" description="Low complexity" evidence="1">
    <location>
        <begin position="90"/>
        <end position="99"/>
    </location>
</feature>
<keyword evidence="3" id="KW-1185">Reference proteome</keyword>